<proteinExistence type="predicted"/>
<sequence length="51" mass="6070">MNMQFIVNKGDAERLDFGYMPQFLTQENSIQDEIKMLEKLVAKRMENMDID</sequence>
<evidence type="ECO:0000313" key="2">
    <source>
        <dbReference type="Proteomes" id="UP001196413"/>
    </source>
</evidence>
<reference evidence="1" key="1">
    <citation type="submission" date="2021-06" db="EMBL/GenBank/DDBJ databases">
        <title>Parelaphostrongylus tenuis whole genome reference sequence.</title>
        <authorList>
            <person name="Garwood T.J."/>
            <person name="Larsen P.A."/>
            <person name="Fountain-Jones N.M."/>
            <person name="Garbe J.R."/>
            <person name="Macchietto M.G."/>
            <person name="Kania S.A."/>
            <person name="Gerhold R.W."/>
            <person name="Richards J.E."/>
            <person name="Wolf T.M."/>
        </authorList>
    </citation>
    <scope>NUCLEOTIDE SEQUENCE</scope>
    <source>
        <strain evidence="1">MNPRO001-30</strain>
        <tissue evidence="1">Meninges</tissue>
    </source>
</reference>
<dbReference type="Proteomes" id="UP001196413">
    <property type="component" value="Unassembled WGS sequence"/>
</dbReference>
<comment type="caution">
    <text evidence="1">The sequence shown here is derived from an EMBL/GenBank/DDBJ whole genome shotgun (WGS) entry which is preliminary data.</text>
</comment>
<dbReference type="EMBL" id="JAHQIW010005989">
    <property type="protein sequence ID" value="KAJ1367709.1"/>
    <property type="molecule type" value="Genomic_DNA"/>
</dbReference>
<organism evidence="1 2">
    <name type="scientific">Parelaphostrongylus tenuis</name>
    <name type="common">Meningeal worm</name>
    <dbReference type="NCBI Taxonomy" id="148309"/>
    <lineage>
        <taxon>Eukaryota</taxon>
        <taxon>Metazoa</taxon>
        <taxon>Ecdysozoa</taxon>
        <taxon>Nematoda</taxon>
        <taxon>Chromadorea</taxon>
        <taxon>Rhabditida</taxon>
        <taxon>Rhabditina</taxon>
        <taxon>Rhabditomorpha</taxon>
        <taxon>Strongyloidea</taxon>
        <taxon>Metastrongylidae</taxon>
        <taxon>Parelaphostrongylus</taxon>
    </lineage>
</organism>
<gene>
    <name evidence="1" type="ORF">KIN20_028674</name>
</gene>
<evidence type="ECO:0000313" key="1">
    <source>
        <dbReference type="EMBL" id="KAJ1367709.1"/>
    </source>
</evidence>
<protein>
    <submittedName>
        <fullName evidence="1">Uncharacterized protein</fullName>
    </submittedName>
</protein>
<accession>A0AAD5R1Y0</accession>
<keyword evidence="2" id="KW-1185">Reference proteome</keyword>
<name>A0AAD5R1Y0_PARTN</name>
<dbReference type="AlphaFoldDB" id="A0AAD5R1Y0"/>